<protein>
    <submittedName>
        <fullName evidence="1">Uncharacterized protein</fullName>
    </submittedName>
</protein>
<dbReference type="Proteomes" id="UP001153334">
    <property type="component" value="Unassembled WGS sequence"/>
</dbReference>
<accession>A0ACC2IYA9</accession>
<dbReference type="EMBL" id="JAPESX010000677">
    <property type="protein sequence ID" value="KAJ8120183.1"/>
    <property type="molecule type" value="Genomic_DNA"/>
</dbReference>
<organism evidence="1 2">
    <name type="scientific">Nemania bipapillata</name>
    <dbReference type="NCBI Taxonomy" id="110536"/>
    <lineage>
        <taxon>Eukaryota</taxon>
        <taxon>Fungi</taxon>
        <taxon>Dikarya</taxon>
        <taxon>Ascomycota</taxon>
        <taxon>Pezizomycotina</taxon>
        <taxon>Sordariomycetes</taxon>
        <taxon>Xylariomycetidae</taxon>
        <taxon>Xylariales</taxon>
        <taxon>Xylariaceae</taxon>
        <taxon>Nemania</taxon>
    </lineage>
</organism>
<gene>
    <name evidence="1" type="ORF">ONZ43_g3046</name>
</gene>
<evidence type="ECO:0000313" key="2">
    <source>
        <dbReference type="Proteomes" id="UP001153334"/>
    </source>
</evidence>
<reference evidence="1" key="1">
    <citation type="submission" date="2022-11" db="EMBL/GenBank/DDBJ databases">
        <title>Genome Sequence of Nemania bipapillata.</title>
        <authorList>
            <person name="Buettner E."/>
        </authorList>
    </citation>
    <scope>NUCLEOTIDE SEQUENCE</scope>
    <source>
        <strain evidence="1">CP14</strain>
    </source>
</reference>
<evidence type="ECO:0000313" key="1">
    <source>
        <dbReference type="EMBL" id="KAJ8120183.1"/>
    </source>
</evidence>
<name>A0ACC2IYA9_9PEZI</name>
<sequence>MSPVPSTIAGGGTWGHNVDGDEVRRQMADLKSIGVREIDTAALYPFSNPTKSEQIIGESRFGSDGFLIDTKIMWFNGGNGTLTNENIPKSVDESLQRLGVEKLNVLYAIGPDHETPLEEQAAAFDGVYRQGKFAKLGLCNFSPEMLEKYVEIAQNNLICRTYETTLFPFLRKHDIAFAAFSPLAQGMLTGKLTLAKNQDQDLKGTRFDTAKDNMYGLNARRWYDKPSFHDAIRKMNSACTSYGLDTTDAAMRWIMNHSILDGSKGDGVIIGPRNKEQCDKYIQGIQGGPLPEELVKTLDGLWEGVSNDAADILVY</sequence>
<proteinExistence type="predicted"/>
<comment type="caution">
    <text evidence="1">The sequence shown here is derived from an EMBL/GenBank/DDBJ whole genome shotgun (WGS) entry which is preliminary data.</text>
</comment>
<keyword evidence="2" id="KW-1185">Reference proteome</keyword>